<organism evidence="1 2">
    <name type="scientific">Panagrolaimus sp. ES5</name>
    <dbReference type="NCBI Taxonomy" id="591445"/>
    <lineage>
        <taxon>Eukaryota</taxon>
        <taxon>Metazoa</taxon>
        <taxon>Ecdysozoa</taxon>
        <taxon>Nematoda</taxon>
        <taxon>Chromadorea</taxon>
        <taxon>Rhabditida</taxon>
        <taxon>Tylenchina</taxon>
        <taxon>Panagrolaimomorpha</taxon>
        <taxon>Panagrolaimoidea</taxon>
        <taxon>Panagrolaimidae</taxon>
        <taxon>Panagrolaimus</taxon>
    </lineage>
</organism>
<sequence length="780" mass="89683">MGKKVKTGKQRRDKYYHLAKEAGYRSRAAFKLIQLNKRFEFLQSARAVVDLCAAPGGWMQVASQNMPVSSICIGVDLVPIKQIKNCIGLQGDITLEKTRQAIRKELQTWEADVVLHDGAPNVGLNWSHDAFQQNCLVLSALRLATTILRKNGVFVTKVFRSSDYLALVATFQKLFKKVHVWKPAASRMESAEIFVVCERYFKPDKVDPDLLDPKKVFNESSMGEPTKVNPQLMFKHNKKDKKKRAEGYEDGEITQFSELPSEEFVQAHDYLLLLSKCNKLVISKEHLESPHTSPEIIEICNDIKVCGPRELRSLLQWRKKIRADVKENESGDEEDNVKPELTPEEKEAAELEEIDKMIANAAQEEKAKLKRKKRGMLKEKSKRETRAQLGMDADKDAPIVEEDLELFSLNKIKKQMERKKQRSEILGKSEANDDDEDWSDEGTSDEYEEYEATDYVDQAEEAINANESTVNTAEERQKDRVEGWFEDAEVADLIDGADEDELDAIERHMAKEDLHSNTVTFVDKNEKKKKKAAIEDEKFDAKEKEEMDSDEEGFTKEEDVYRSDEEYDEGDQRATKRKGKTVSEPPAKKIRLTPEELAMGELMIYSSKTRRDLEDWGWNRYASNDTELPDWFVEDEKKHCRPLAPVTRDRVKHYEEKAKDLNVRSVKKVVEAKMRKKRRQARRLDKAKKKAEGILGNENMEHGEKVKELQKVYKKATAKEKKKVTYQVVTKGKKGSMVRPKGPYKLVDKRLKKDSAATKRKEQKSKKGGKSGKSKGGRRH</sequence>
<dbReference type="WBParaSite" id="ES5_v2.g8758.t1">
    <property type="protein sequence ID" value="ES5_v2.g8758.t1"/>
    <property type="gene ID" value="ES5_v2.g8758"/>
</dbReference>
<evidence type="ECO:0000313" key="2">
    <source>
        <dbReference type="WBParaSite" id="ES5_v2.g8758.t1"/>
    </source>
</evidence>
<reference evidence="2" key="1">
    <citation type="submission" date="2022-11" db="UniProtKB">
        <authorList>
            <consortium name="WormBaseParasite"/>
        </authorList>
    </citation>
    <scope>IDENTIFICATION</scope>
</reference>
<proteinExistence type="predicted"/>
<accession>A0AC34GUW5</accession>
<evidence type="ECO:0000313" key="1">
    <source>
        <dbReference type="Proteomes" id="UP000887579"/>
    </source>
</evidence>
<protein>
    <submittedName>
        <fullName evidence="2">Putative rRNA methyltransferase</fullName>
    </submittedName>
</protein>
<name>A0AC34GUW5_9BILA</name>
<dbReference type="Proteomes" id="UP000887579">
    <property type="component" value="Unplaced"/>
</dbReference>